<dbReference type="AlphaFoldDB" id="A0A4Q7NWI9"/>
<evidence type="ECO:0000313" key="1">
    <source>
        <dbReference type="EMBL" id="RZS91585.1"/>
    </source>
</evidence>
<accession>A0A4Q7NWI9</accession>
<name>A0A4Q7NWI9_9ACTN</name>
<dbReference type="EMBL" id="SGXD01000001">
    <property type="protein sequence ID" value="RZS91585.1"/>
    <property type="molecule type" value="Genomic_DNA"/>
</dbReference>
<dbReference type="RefSeq" id="WP_130491638.1">
    <property type="nucleotide sequence ID" value="NZ_SGXD01000001.1"/>
</dbReference>
<reference evidence="1 2" key="1">
    <citation type="submission" date="2019-02" db="EMBL/GenBank/DDBJ databases">
        <title>Genomic Encyclopedia of Type Strains, Phase IV (KMG-IV): sequencing the most valuable type-strain genomes for metagenomic binning, comparative biology and taxonomic classification.</title>
        <authorList>
            <person name="Goeker M."/>
        </authorList>
    </citation>
    <scope>NUCLEOTIDE SEQUENCE [LARGE SCALE GENOMIC DNA]</scope>
    <source>
        <strain evidence="1 2">DSM 45622</strain>
    </source>
</reference>
<dbReference type="Proteomes" id="UP000293638">
    <property type="component" value="Unassembled WGS sequence"/>
</dbReference>
<comment type="caution">
    <text evidence="1">The sequence shown here is derived from an EMBL/GenBank/DDBJ whole genome shotgun (WGS) entry which is preliminary data.</text>
</comment>
<evidence type="ECO:0000313" key="2">
    <source>
        <dbReference type="Proteomes" id="UP000293638"/>
    </source>
</evidence>
<protein>
    <submittedName>
        <fullName evidence="1">Uncharacterized protein</fullName>
    </submittedName>
</protein>
<keyword evidence="2" id="KW-1185">Reference proteome</keyword>
<organism evidence="1 2">
    <name type="scientific">Motilibacter rhizosphaerae</name>
    <dbReference type="NCBI Taxonomy" id="598652"/>
    <lineage>
        <taxon>Bacteria</taxon>
        <taxon>Bacillati</taxon>
        <taxon>Actinomycetota</taxon>
        <taxon>Actinomycetes</taxon>
        <taxon>Motilibacterales</taxon>
        <taxon>Motilibacteraceae</taxon>
        <taxon>Motilibacter</taxon>
    </lineage>
</organism>
<sequence>MSTQFFANASGGFFEFAWNSSTSGSRVIDWTGGSTTAANYWRSGAYAEAVDERPATDTSGAHLYPLLNYSTANWDNAKYYQGGDTSTSSWLRSGNAGFLYAVDGSGYTIENGSGGSTVDAFNDTWHYCA</sequence>
<gene>
    <name evidence="1" type="ORF">EV189_0832</name>
</gene>
<proteinExistence type="predicted"/>